<dbReference type="PROSITE" id="PS50883">
    <property type="entry name" value="EAL"/>
    <property type="match status" value="1"/>
</dbReference>
<dbReference type="InterPro" id="IPR000014">
    <property type="entry name" value="PAS"/>
</dbReference>
<dbReference type="InterPro" id="IPR035919">
    <property type="entry name" value="EAL_sf"/>
</dbReference>
<dbReference type="InterPro" id="IPR001633">
    <property type="entry name" value="EAL_dom"/>
</dbReference>
<dbReference type="InterPro" id="IPR000700">
    <property type="entry name" value="PAS-assoc_C"/>
</dbReference>
<dbReference type="InterPro" id="IPR029787">
    <property type="entry name" value="Nucleotide_cyclase"/>
</dbReference>
<dbReference type="InterPro" id="IPR043128">
    <property type="entry name" value="Rev_trsase/Diguanyl_cyclase"/>
</dbReference>
<sequence>MVASLIRFSRSLALRWPLVAAAAFLLSMLFLIGNLYTSQVELRQNADARLVSIGEARATEINDFLTERRQAAARLAASEDISNYFSNLDLGMSIKYGLFANLAAIELRFQATLDQEKYQGQATYLRLAFFDRDGAPQVDVGSSSAATSSLARNNLTEPSVQIDDKRRLIMASAPVIQKAKTRGKVETVSSLNLLSSLVSTNDLGQPREFLLGDDGEVLLPIEREHSAVVAQASSLAALPSGRIQALSNLNAPELKGYLALRSPVAGTRLSVLRLASEDELYGGTLSPASVFYLGLFAIVLFVLAIGFERMRQNAARLQIKFVESNRHRAELAENNLALSQEIRRREAIEADLHRQSEALDKSNSELRIAAAAFNAQEGMIVTDTKGVILSANRAFVSLTGYTAEELVRQTARLFRSHRRDAEFYRGMWNSVRLTGGWQGEMSLRTKSGEHCARWLTISAVKNETGDVTNYIGSYYDISKLKHAEEKIQELAYFDQLTGLPNRVLLIDRVRQALNANVRSSSYGALLFIDLDNFKTLNDSLGHHMGDMLLKSAAQRISHCVRTDDTVARFGGDEFVVLLANLGTQKAKAAALQTEAIGEKILGAFTNAFQLDTYEYPCTPSIGVTLISPEDRNIDELLKRADLAMYDAKTAGRNGLRFFDPAMQTMITARAALEADLREDLKQERLLLHYQPQVDHEGRLLGAEALARWPHAQKGMISPSEFIPVAESTGLILPLGALMLKTACHQLARWSTDPATERLTVAINVSALQMRQKTFVEEVRAMVEQTGANPHRLKIELTESTLVSNVDDVIAKMDRLKAIGIGFSLDDFGTGYSSLSYLKRLPLDQLKIDRSFVKDVLVDPNDAAIAQMIIALSKSLGLAVIAEGVETEEQYAFLAQHGQLNYQGYLFGRPLPPADFESLARAFSPRRRSKQVHGSVDRTYA</sequence>
<dbReference type="GO" id="GO:0071111">
    <property type="term" value="F:cyclic-guanylate-specific phosphodiesterase activity"/>
    <property type="evidence" value="ECO:0007669"/>
    <property type="project" value="UniProtKB-EC"/>
</dbReference>
<feature type="domain" description="GGDEF" evidence="6">
    <location>
        <begin position="521"/>
        <end position="660"/>
    </location>
</feature>
<feature type="transmembrane region" description="Helical" evidence="2">
    <location>
        <begin position="290"/>
        <end position="307"/>
    </location>
</feature>
<dbReference type="RefSeq" id="WP_148756550.1">
    <property type="nucleotide sequence ID" value="NZ_VSSR01000122.1"/>
</dbReference>
<keyword evidence="2" id="KW-0812">Transmembrane</keyword>
<feature type="domain" description="PAS" evidence="3">
    <location>
        <begin position="364"/>
        <end position="407"/>
    </location>
</feature>
<dbReference type="CDD" id="cd01948">
    <property type="entry name" value="EAL"/>
    <property type="match status" value="1"/>
</dbReference>
<dbReference type="PANTHER" id="PTHR44757:SF2">
    <property type="entry name" value="BIOFILM ARCHITECTURE MAINTENANCE PROTEIN MBAA"/>
    <property type="match status" value="1"/>
</dbReference>
<evidence type="ECO:0000256" key="2">
    <source>
        <dbReference type="SAM" id="Phobius"/>
    </source>
</evidence>
<evidence type="ECO:0000256" key="1">
    <source>
        <dbReference type="ARBA" id="ARBA00051114"/>
    </source>
</evidence>
<evidence type="ECO:0000313" key="7">
    <source>
        <dbReference type="EMBL" id="TYL70867.1"/>
    </source>
</evidence>
<dbReference type="SMART" id="SM00267">
    <property type="entry name" value="GGDEF"/>
    <property type="match status" value="1"/>
</dbReference>
<dbReference type="NCBIfam" id="TIGR00229">
    <property type="entry name" value="sensory_box"/>
    <property type="match status" value="1"/>
</dbReference>
<dbReference type="SUPFAM" id="SSF141868">
    <property type="entry name" value="EAL domain-like"/>
    <property type="match status" value="1"/>
</dbReference>
<accession>A0A5S4VWL4</accession>
<name>A0A5S4VWL4_9BRAD</name>
<dbReference type="PROSITE" id="PS50113">
    <property type="entry name" value="PAC"/>
    <property type="match status" value="1"/>
</dbReference>
<dbReference type="Pfam" id="PF00990">
    <property type="entry name" value="GGDEF"/>
    <property type="match status" value="1"/>
</dbReference>
<dbReference type="PANTHER" id="PTHR44757">
    <property type="entry name" value="DIGUANYLATE CYCLASE DGCP"/>
    <property type="match status" value="1"/>
</dbReference>
<keyword evidence="8" id="KW-1185">Reference proteome</keyword>
<evidence type="ECO:0000259" key="6">
    <source>
        <dbReference type="PROSITE" id="PS50887"/>
    </source>
</evidence>
<dbReference type="Pfam" id="PF00563">
    <property type="entry name" value="EAL"/>
    <property type="match status" value="1"/>
</dbReference>
<reference evidence="7 8" key="1">
    <citation type="submission" date="2019-08" db="EMBL/GenBank/DDBJ databases">
        <title>Bradyrhizobium hipponensis sp. nov., a rhizobium isolated from a Lupinus angustifolius root nodule in Tunisia.</title>
        <authorList>
            <person name="Off K."/>
            <person name="Rejili M."/>
            <person name="Mars M."/>
            <person name="Brachmann A."/>
            <person name="Marin M."/>
        </authorList>
    </citation>
    <scope>NUCLEOTIDE SEQUENCE [LARGE SCALE GENOMIC DNA]</scope>
    <source>
        <strain evidence="7 8">CTAW11</strain>
    </source>
</reference>
<protein>
    <submittedName>
        <fullName evidence="7">EAL domain-containing protein</fullName>
    </submittedName>
</protein>
<dbReference type="NCBIfam" id="TIGR00254">
    <property type="entry name" value="GGDEF"/>
    <property type="match status" value="1"/>
</dbReference>
<dbReference type="CDD" id="cd00130">
    <property type="entry name" value="PAS"/>
    <property type="match status" value="1"/>
</dbReference>
<dbReference type="Gene3D" id="3.30.450.20">
    <property type="entry name" value="PAS domain"/>
    <property type="match status" value="1"/>
</dbReference>
<dbReference type="PROSITE" id="PS50887">
    <property type="entry name" value="GGDEF"/>
    <property type="match status" value="1"/>
</dbReference>
<dbReference type="SUPFAM" id="SSF55785">
    <property type="entry name" value="PYP-like sensor domain (PAS domain)"/>
    <property type="match status" value="1"/>
</dbReference>
<proteinExistence type="predicted"/>
<dbReference type="Gene3D" id="3.20.20.450">
    <property type="entry name" value="EAL domain"/>
    <property type="match status" value="1"/>
</dbReference>
<dbReference type="SMART" id="SM00052">
    <property type="entry name" value="EAL"/>
    <property type="match status" value="1"/>
</dbReference>
<dbReference type="GO" id="GO:0071732">
    <property type="term" value="P:cellular response to nitric oxide"/>
    <property type="evidence" value="ECO:0007669"/>
    <property type="project" value="UniProtKB-ARBA"/>
</dbReference>
<feature type="domain" description="PAC" evidence="4">
    <location>
        <begin position="437"/>
        <end position="489"/>
    </location>
</feature>
<evidence type="ECO:0000259" key="5">
    <source>
        <dbReference type="PROSITE" id="PS50883"/>
    </source>
</evidence>
<dbReference type="InterPro" id="IPR035965">
    <property type="entry name" value="PAS-like_dom_sf"/>
</dbReference>
<dbReference type="Pfam" id="PF13426">
    <property type="entry name" value="PAS_9"/>
    <property type="match status" value="1"/>
</dbReference>
<organism evidence="7 8">
    <name type="scientific">Bradyrhizobium cytisi</name>
    <dbReference type="NCBI Taxonomy" id="515489"/>
    <lineage>
        <taxon>Bacteria</taxon>
        <taxon>Pseudomonadati</taxon>
        <taxon>Pseudomonadota</taxon>
        <taxon>Alphaproteobacteria</taxon>
        <taxon>Hyphomicrobiales</taxon>
        <taxon>Nitrobacteraceae</taxon>
        <taxon>Bradyrhizobium</taxon>
    </lineage>
</organism>
<dbReference type="OrthoDB" id="9814202at2"/>
<dbReference type="PROSITE" id="PS50112">
    <property type="entry name" value="PAS"/>
    <property type="match status" value="1"/>
</dbReference>
<dbReference type="EMBL" id="VSSR01000122">
    <property type="protein sequence ID" value="TYL70867.1"/>
    <property type="molecule type" value="Genomic_DNA"/>
</dbReference>
<comment type="catalytic activity">
    <reaction evidence="1">
        <text>3',3'-c-di-GMP + H2O = 5'-phosphoguanylyl(3'-&gt;5')guanosine + H(+)</text>
        <dbReference type="Rhea" id="RHEA:24902"/>
        <dbReference type="ChEBI" id="CHEBI:15377"/>
        <dbReference type="ChEBI" id="CHEBI:15378"/>
        <dbReference type="ChEBI" id="CHEBI:58754"/>
        <dbReference type="ChEBI" id="CHEBI:58805"/>
        <dbReference type="EC" id="3.1.4.52"/>
    </reaction>
    <physiologicalReaction direction="left-to-right" evidence="1">
        <dbReference type="Rhea" id="RHEA:24903"/>
    </physiologicalReaction>
</comment>
<dbReference type="FunFam" id="3.20.20.450:FF:000001">
    <property type="entry name" value="Cyclic di-GMP phosphodiesterase yahA"/>
    <property type="match status" value="1"/>
</dbReference>
<dbReference type="CDD" id="cd01949">
    <property type="entry name" value="GGDEF"/>
    <property type="match status" value="1"/>
</dbReference>
<keyword evidence="2" id="KW-0472">Membrane</keyword>
<dbReference type="Gene3D" id="3.30.70.270">
    <property type="match status" value="1"/>
</dbReference>
<dbReference type="SMART" id="SM00091">
    <property type="entry name" value="PAS"/>
    <property type="match status" value="1"/>
</dbReference>
<evidence type="ECO:0000259" key="4">
    <source>
        <dbReference type="PROSITE" id="PS50113"/>
    </source>
</evidence>
<feature type="transmembrane region" description="Helical" evidence="2">
    <location>
        <begin position="12"/>
        <end position="36"/>
    </location>
</feature>
<dbReference type="Proteomes" id="UP000324853">
    <property type="component" value="Unassembled WGS sequence"/>
</dbReference>
<comment type="caution">
    <text evidence="7">The sequence shown here is derived from an EMBL/GenBank/DDBJ whole genome shotgun (WGS) entry which is preliminary data.</text>
</comment>
<dbReference type="FunFam" id="3.30.70.270:FF:000001">
    <property type="entry name" value="Diguanylate cyclase domain protein"/>
    <property type="match status" value="1"/>
</dbReference>
<feature type="domain" description="EAL" evidence="5">
    <location>
        <begin position="669"/>
        <end position="923"/>
    </location>
</feature>
<dbReference type="AlphaFoldDB" id="A0A5S4VWL4"/>
<evidence type="ECO:0000313" key="8">
    <source>
        <dbReference type="Proteomes" id="UP000324853"/>
    </source>
</evidence>
<dbReference type="SUPFAM" id="SSF55073">
    <property type="entry name" value="Nucleotide cyclase"/>
    <property type="match status" value="1"/>
</dbReference>
<dbReference type="InterPro" id="IPR052155">
    <property type="entry name" value="Biofilm_reg_signaling"/>
</dbReference>
<dbReference type="InterPro" id="IPR000160">
    <property type="entry name" value="GGDEF_dom"/>
</dbReference>
<gene>
    <name evidence="7" type="ORF">FXB38_40945</name>
</gene>
<evidence type="ECO:0000259" key="3">
    <source>
        <dbReference type="PROSITE" id="PS50112"/>
    </source>
</evidence>
<keyword evidence="2" id="KW-1133">Transmembrane helix</keyword>